<protein>
    <submittedName>
        <fullName evidence="1">Uncharacterized protein</fullName>
    </submittedName>
</protein>
<proteinExistence type="predicted"/>
<keyword evidence="2" id="KW-1185">Reference proteome</keyword>
<evidence type="ECO:0000313" key="1">
    <source>
        <dbReference type="EMBL" id="RKS54390.1"/>
    </source>
</evidence>
<comment type="caution">
    <text evidence="1">The sequence shown here is derived from an EMBL/GenBank/DDBJ whole genome shotgun (WGS) entry which is preliminary data.</text>
</comment>
<organism evidence="1 2">
    <name type="scientific">Photorhabdus asymbiotica</name>
    <dbReference type="NCBI Taxonomy" id="291112"/>
    <lineage>
        <taxon>Bacteria</taxon>
        <taxon>Pseudomonadati</taxon>
        <taxon>Pseudomonadota</taxon>
        <taxon>Gammaproteobacteria</taxon>
        <taxon>Enterobacterales</taxon>
        <taxon>Morganellaceae</taxon>
        <taxon>Photorhabdus</taxon>
    </lineage>
</organism>
<sequence length="260" mass="30288">MSKENNKKLLDGKINLNSIYLTKEIQRRLKQASFIFNPDGRSLNSQLNNLQIKLFYEICSFLEQDGNLDILASCIHDLWCAKYLVDNKTAMQDSITKLEVEYNLQINFLKPYQAFTEKEKKFEKRLIKSDLSIISEVIKDIYLYDDNIISDNFNYEILLSTNDAIFSDLITILGHNDNIIEIAAKRIHAGWFDIMKEFYANDERVQFQEKPNIDNSDFIKNRDGIRIDLAAIYIVLMEIKYIPNRFQDASRRTGSESPGA</sequence>
<reference evidence="1 2" key="1">
    <citation type="submission" date="2018-10" db="EMBL/GenBank/DDBJ databases">
        <title>Genomic Encyclopedia of Archaeal and Bacterial Type Strains, Phase II (KMG-II): from individual species to whole genera.</title>
        <authorList>
            <person name="Goeker M."/>
        </authorList>
    </citation>
    <scope>NUCLEOTIDE SEQUENCE [LARGE SCALE GENOMIC DNA]</scope>
    <source>
        <strain evidence="1 2">DSM 15149</strain>
    </source>
</reference>
<dbReference type="Proteomes" id="UP000280955">
    <property type="component" value="Unassembled WGS sequence"/>
</dbReference>
<dbReference type="RefSeq" id="WP_012776552.1">
    <property type="nucleotide sequence ID" value="NC_012962.1"/>
</dbReference>
<dbReference type="EMBL" id="RBLJ01000005">
    <property type="protein sequence ID" value="RKS54390.1"/>
    <property type="molecule type" value="Genomic_DNA"/>
</dbReference>
<accession>A0ABX9SH32</accession>
<gene>
    <name evidence="1" type="ORF">BDD30_3957</name>
</gene>
<evidence type="ECO:0000313" key="2">
    <source>
        <dbReference type="Proteomes" id="UP000280955"/>
    </source>
</evidence>
<name>A0ABX9SH32_9GAMM</name>